<gene>
    <name evidence="7" type="ORF">H8704_03870</name>
</gene>
<feature type="transmembrane region" description="Helical" evidence="6">
    <location>
        <begin position="114"/>
        <end position="132"/>
    </location>
</feature>
<dbReference type="InterPro" id="IPR001182">
    <property type="entry name" value="FtsW/RodA"/>
</dbReference>
<feature type="transmembrane region" description="Helical" evidence="6">
    <location>
        <begin position="144"/>
        <end position="161"/>
    </location>
</feature>
<feature type="transmembrane region" description="Helical" evidence="6">
    <location>
        <begin position="360"/>
        <end position="380"/>
    </location>
</feature>
<dbReference type="EMBL" id="JACRSX010000003">
    <property type="protein sequence ID" value="MBC8561772.1"/>
    <property type="molecule type" value="Genomic_DNA"/>
</dbReference>
<evidence type="ECO:0000313" key="7">
    <source>
        <dbReference type="EMBL" id="MBC8561772.1"/>
    </source>
</evidence>
<dbReference type="Pfam" id="PF01098">
    <property type="entry name" value="FTSW_RODA_SPOVE"/>
    <property type="match status" value="1"/>
</dbReference>
<evidence type="ECO:0000256" key="4">
    <source>
        <dbReference type="ARBA" id="ARBA00022989"/>
    </source>
</evidence>
<dbReference type="PANTHER" id="PTHR30474">
    <property type="entry name" value="CELL CYCLE PROTEIN"/>
    <property type="match status" value="1"/>
</dbReference>
<feature type="transmembrane region" description="Helical" evidence="6">
    <location>
        <begin position="320"/>
        <end position="348"/>
    </location>
</feature>
<proteinExistence type="predicted"/>
<evidence type="ECO:0000313" key="8">
    <source>
        <dbReference type="Proteomes" id="UP000606193"/>
    </source>
</evidence>
<feature type="transmembrane region" description="Helical" evidence="6">
    <location>
        <begin position="74"/>
        <end position="94"/>
    </location>
</feature>
<evidence type="ECO:0000256" key="2">
    <source>
        <dbReference type="ARBA" id="ARBA00022692"/>
    </source>
</evidence>
<feature type="transmembrane region" description="Helical" evidence="6">
    <location>
        <begin position="47"/>
        <end position="67"/>
    </location>
</feature>
<dbReference type="Proteomes" id="UP000606193">
    <property type="component" value="Unassembled WGS sequence"/>
</dbReference>
<comment type="subcellular location">
    <subcellularLocation>
        <location evidence="1">Membrane</location>
        <topology evidence="1">Multi-pass membrane protein</topology>
    </subcellularLocation>
</comment>
<feature type="transmembrane region" description="Helical" evidence="6">
    <location>
        <begin position="12"/>
        <end position="35"/>
    </location>
</feature>
<feature type="transmembrane region" description="Helical" evidence="6">
    <location>
        <begin position="189"/>
        <end position="207"/>
    </location>
</feature>
<evidence type="ECO:0000256" key="3">
    <source>
        <dbReference type="ARBA" id="ARBA00022960"/>
    </source>
</evidence>
<protein>
    <submittedName>
        <fullName evidence="7">FtsW/RodA/SpoVE family cell cycle protein</fullName>
    </submittedName>
</protein>
<reference evidence="7 8" key="1">
    <citation type="submission" date="2020-08" db="EMBL/GenBank/DDBJ databases">
        <title>Genome public.</title>
        <authorList>
            <person name="Liu C."/>
            <person name="Sun Q."/>
        </authorList>
    </citation>
    <scope>NUCLEOTIDE SEQUENCE [LARGE SCALE GENOMIC DNA]</scope>
    <source>
        <strain evidence="7 8">NSJ-37</strain>
    </source>
</reference>
<keyword evidence="2 6" id="KW-0812">Transmembrane</keyword>
<dbReference type="PANTHER" id="PTHR30474:SF1">
    <property type="entry name" value="PEPTIDOGLYCAN GLYCOSYLTRANSFERASE MRDB"/>
    <property type="match status" value="1"/>
</dbReference>
<keyword evidence="4 6" id="KW-1133">Transmembrane helix</keyword>
<evidence type="ECO:0000256" key="5">
    <source>
        <dbReference type="ARBA" id="ARBA00023136"/>
    </source>
</evidence>
<sequence>MLNRLKQYDWRNFNYSLVIIVIILCMISAFTLKLAGGAEKGAGYMRGQLIGMIMGLFIVAFLSVLDYHFICRFVAVYFFLGIMLVLMTKIPGIGTDLDTGSSRWIRLPVGSITFQPSELLKIIFILTMAVLFCKIRKQLDQFKAVVWIVLLTLPAFGAIVIQPDLSSSLVILFVMAVMTFVAGLSYRVIVPIISVGLPITLIVYWYVQQPGNLLLQGYQYDRVFAFKNQDSTVMRIVDLNRQQKSSVNAIAEGGLYGKFLKDGARAGSSRAYSSVSIRESDFIWSVISEEFGFLGCCLVLLLFGILIFKCFRVARKAQDFLGMLIAVGVSAMFMFQVFSNICVVTFLFPNTGLPLPFLSNGLSSMMSSMIGIGLVINIGIQPAKTKKGGFTMRKAYSDMDNDVDIDFSL</sequence>
<keyword evidence="5 6" id="KW-0472">Membrane</keyword>
<evidence type="ECO:0000256" key="6">
    <source>
        <dbReference type="SAM" id="Phobius"/>
    </source>
</evidence>
<accession>A0ABR7N130</accession>
<name>A0ABR7N130_9FIRM</name>
<keyword evidence="3" id="KW-0133">Cell shape</keyword>
<keyword evidence="8" id="KW-1185">Reference proteome</keyword>
<comment type="caution">
    <text evidence="7">The sequence shown here is derived from an EMBL/GenBank/DDBJ whole genome shotgun (WGS) entry which is preliminary data.</text>
</comment>
<dbReference type="RefSeq" id="WP_249297417.1">
    <property type="nucleotide sequence ID" value="NZ_JACRSX010000003.1"/>
</dbReference>
<organism evidence="7 8">
    <name type="scientific">Jutongia huaianensis</name>
    <dbReference type="NCBI Taxonomy" id="2763668"/>
    <lineage>
        <taxon>Bacteria</taxon>
        <taxon>Bacillati</taxon>
        <taxon>Bacillota</taxon>
        <taxon>Clostridia</taxon>
        <taxon>Lachnospirales</taxon>
        <taxon>Lachnospiraceae</taxon>
        <taxon>Jutongia</taxon>
    </lineage>
</organism>
<evidence type="ECO:0000256" key="1">
    <source>
        <dbReference type="ARBA" id="ARBA00004141"/>
    </source>
</evidence>
<feature type="transmembrane region" description="Helical" evidence="6">
    <location>
        <begin position="291"/>
        <end position="308"/>
    </location>
</feature>
<feature type="transmembrane region" description="Helical" evidence="6">
    <location>
        <begin position="167"/>
        <end position="184"/>
    </location>
</feature>